<dbReference type="Pfam" id="PF00072">
    <property type="entry name" value="Response_reg"/>
    <property type="match status" value="1"/>
</dbReference>
<dbReference type="EMBL" id="BSYI01000002">
    <property type="protein sequence ID" value="GMG81037.1"/>
    <property type="molecule type" value="Genomic_DNA"/>
</dbReference>
<dbReference type="InterPro" id="IPR050595">
    <property type="entry name" value="Bact_response_regulator"/>
</dbReference>
<feature type="modified residue" description="4-aspartylphosphate" evidence="2">
    <location>
        <position position="53"/>
    </location>
</feature>
<dbReference type="SMART" id="SM00448">
    <property type="entry name" value="REC"/>
    <property type="match status" value="1"/>
</dbReference>
<dbReference type="PROSITE" id="PS50110">
    <property type="entry name" value="RESPONSE_REGULATORY"/>
    <property type="match status" value="1"/>
</dbReference>
<evidence type="ECO:0000313" key="4">
    <source>
        <dbReference type="EMBL" id="GMG81037.1"/>
    </source>
</evidence>
<evidence type="ECO:0000259" key="3">
    <source>
        <dbReference type="PROSITE" id="PS50110"/>
    </source>
</evidence>
<dbReference type="RefSeq" id="WP_285669662.1">
    <property type="nucleotide sequence ID" value="NZ_BSYI01000002.1"/>
</dbReference>
<reference evidence="4 5" key="1">
    <citation type="submission" date="2023-04" db="EMBL/GenBank/DDBJ databases">
        <title>Marinoamorphus aggregata gen. nov., sp. Nov., isolate from tissue of brittle star Ophioplocus japonicus.</title>
        <authorList>
            <person name="Kawano K."/>
            <person name="Sawayama S."/>
            <person name="Nakagawa S."/>
        </authorList>
    </citation>
    <scope>NUCLEOTIDE SEQUENCE [LARGE SCALE GENOMIC DNA]</scope>
    <source>
        <strain evidence="4 5">NKW23</strain>
    </source>
</reference>
<gene>
    <name evidence="4" type="ORF">LNKW23_02490</name>
</gene>
<evidence type="ECO:0000256" key="1">
    <source>
        <dbReference type="ARBA" id="ARBA00022553"/>
    </source>
</evidence>
<name>A0ABQ6LHB9_9RHOB</name>
<comment type="caution">
    <text evidence="4">The sequence shown here is derived from an EMBL/GenBank/DDBJ whole genome shotgun (WGS) entry which is preliminary data.</text>
</comment>
<feature type="domain" description="Response regulatory" evidence="3">
    <location>
        <begin position="4"/>
        <end position="120"/>
    </location>
</feature>
<keyword evidence="1 2" id="KW-0597">Phosphoprotein</keyword>
<dbReference type="PANTHER" id="PTHR44591:SF3">
    <property type="entry name" value="RESPONSE REGULATORY DOMAIN-CONTAINING PROTEIN"/>
    <property type="match status" value="1"/>
</dbReference>
<proteinExistence type="predicted"/>
<dbReference type="Gene3D" id="3.40.50.2300">
    <property type="match status" value="1"/>
</dbReference>
<protein>
    <submittedName>
        <fullName evidence="4">Response regulator</fullName>
    </submittedName>
</protein>
<evidence type="ECO:0000256" key="2">
    <source>
        <dbReference type="PROSITE-ProRule" id="PRU00169"/>
    </source>
</evidence>
<dbReference type="InterPro" id="IPR001789">
    <property type="entry name" value="Sig_transdc_resp-reg_receiver"/>
</dbReference>
<sequence length="128" mass="13919">MPRSVLLVDDEPNIAFSLEYLMKRDGYEVRVAGDGEAALDSIRAQKPDLILLDVMMPKRDGYDVCQTVRADPRYADVKIIVLTAKGGALDGEKALALGADAFFSKPFGLEELSCRVKELLAESPGDDG</sequence>
<organism evidence="4 5">
    <name type="scientific">Paralimibaculum aggregatum</name>
    <dbReference type="NCBI Taxonomy" id="3036245"/>
    <lineage>
        <taxon>Bacteria</taxon>
        <taxon>Pseudomonadati</taxon>
        <taxon>Pseudomonadota</taxon>
        <taxon>Alphaproteobacteria</taxon>
        <taxon>Rhodobacterales</taxon>
        <taxon>Paracoccaceae</taxon>
        <taxon>Paralimibaculum</taxon>
    </lineage>
</organism>
<dbReference type="Proteomes" id="UP001239909">
    <property type="component" value="Unassembled WGS sequence"/>
</dbReference>
<dbReference type="CDD" id="cd17574">
    <property type="entry name" value="REC_OmpR"/>
    <property type="match status" value="1"/>
</dbReference>
<dbReference type="SUPFAM" id="SSF52172">
    <property type="entry name" value="CheY-like"/>
    <property type="match status" value="1"/>
</dbReference>
<dbReference type="PANTHER" id="PTHR44591">
    <property type="entry name" value="STRESS RESPONSE REGULATOR PROTEIN 1"/>
    <property type="match status" value="1"/>
</dbReference>
<dbReference type="InterPro" id="IPR011006">
    <property type="entry name" value="CheY-like_superfamily"/>
</dbReference>
<accession>A0ABQ6LHB9</accession>
<keyword evidence="5" id="KW-1185">Reference proteome</keyword>
<evidence type="ECO:0000313" key="5">
    <source>
        <dbReference type="Proteomes" id="UP001239909"/>
    </source>
</evidence>